<gene>
    <name evidence="3" type="ORF">BG57_22250</name>
    <name evidence="2" type="ORF">GCM10010985_12170</name>
</gene>
<reference evidence="2" key="4">
    <citation type="submission" date="2024-05" db="EMBL/GenBank/DDBJ databases">
        <authorList>
            <person name="Sun Q."/>
            <person name="Zhou Y."/>
        </authorList>
    </citation>
    <scope>NUCLEOTIDE SEQUENCE</scope>
    <source>
        <strain evidence="2">CGMCC 1.11013</strain>
    </source>
</reference>
<proteinExistence type="predicted"/>
<dbReference type="RefSeq" id="WP_035961880.1">
    <property type="nucleotide sequence ID" value="NZ_BMEG01000001.1"/>
</dbReference>
<evidence type="ECO:0000313" key="4">
    <source>
        <dbReference type="Proteomes" id="UP000027439"/>
    </source>
</evidence>
<dbReference type="eggNOG" id="ENOG50329RC">
    <property type="taxonomic scope" value="Bacteria"/>
</dbReference>
<dbReference type="Proteomes" id="UP000597138">
    <property type="component" value="Unassembled WGS sequence"/>
</dbReference>
<reference evidence="3 4" key="2">
    <citation type="submission" date="2014-03" db="EMBL/GenBank/DDBJ databases">
        <title>Draft Genome Sequences of Four Burkholderia Strains.</title>
        <authorList>
            <person name="Liu X.Y."/>
            <person name="Li C.X."/>
            <person name="Xu J.H."/>
        </authorList>
    </citation>
    <scope>NUCLEOTIDE SEQUENCE [LARGE SCALE GENOMIC DNA]</scope>
    <source>
        <strain evidence="3 4">R27</strain>
    </source>
</reference>
<dbReference type="EMBL" id="JFHE01000004">
    <property type="protein sequence ID" value="KDR36313.1"/>
    <property type="molecule type" value="Genomic_DNA"/>
</dbReference>
<feature type="region of interest" description="Disordered" evidence="1">
    <location>
        <begin position="45"/>
        <end position="79"/>
    </location>
</feature>
<dbReference type="Proteomes" id="UP000027439">
    <property type="component" value="Unassembled WGS sequence"/>
</dbReference>
<dbReference type="AlphaFoldDB" id="A0A069P6T1"/>
<accession>A0A069P6T1</accession>
<comment type="caution">
    <text evidence="3">The sequence shown here is derived from an EMBL/GenBank/DDBJ whole genome shotgun (WGS) entry which is preliminary data.</text>
</comment>
<reference evidence="5" key="3">
    <citation type="journal article" date="2019" name="Int. J. Syst. Evol. Microbiol.">
        <title>The Global Catalogue of Microorganisms (GCM) 10K type strain sequencing project: providing services to taxonomists for standard genome sequencing and annotation.</title>
        <authorList>
            <consortium name="The Broad Institute Genomics Platform"/>
            <consortium name="The Broad Institute Genome Sequencing Center for Infectious Disease"/>
            <person name="Wu L."/>
            <person name="Ma J."/>
        </authorList>
    </citation>
    <scope>NUCLEOTIDE SEQUENCE [LARGE SCALE GENOMIC DNA]</scope>
    <source>
        <strain evidence="5">CGMCC 1.11013</strain>
    </source>
</reference>
<evidence type="ECO:0000313" key="3">
    <source>
        <dbReference type="EMBL" id="KDR36313.1"/>
    </source>
</evidence>
<evidence type="ECO:0000256" key="1">
    <source>
        <dbReference type="SAM" id="MobiDB-lite"/>
    </source>
</evidence>
<protein>
    <submittedName>
        <fullName evidence="3">Uncharacterized protein</fullName>
    </submittedName>
</protein>
<dbReference type="EMBL" id="BMEG01000001">
    <property type="protein sequence ID" value="GGD59683.1"/>
    <property type="molecule type" value="Genomic_DNA"/>
</dbReference>
<organism evidence="3 4">
    <name type="scientific">Caballeronia grimmiae</name>
    <dbReference type="NCBI Taxonomy" id="1071679"/>
    <lineage>
        <taxon>Bacteria</taxon>
        <taxon>Pseudomonadati</taxon>
        <taxon>Pseudomonadota</taxon>
        <taxon>Betaproteobacteria</taxon>
        <taxon>Burkholderiales</taxon>
        <taxon>Burkholderiaceae</taxon>
        <taxon>Caballeronia</taxon>
    </lineage>
</organism>
<name>A0A069P6T1_9BURK</name>
<dbReference type="STRING" id="1071679.BG57_22250"/>
<evidence type="ECO:0000313" key="2">
    <source>
        <dbReference type="EMBL" id="GGD59683.1"/>
    </source>
</evidence>
<keyword evidence="5" id="KW-1185">Reference proteome</keyword>
<evidence type="ECO:0000313" key="5">
    <source>
        <dbReference type="Proteomes" id="UP000597138"/>
    </source>
</evidence>
<reference evidence="2" key="1">
    <citation type="journal article" date="2014" name="Int. J. Syst. Evol. Microbiol.">
        <title>Complete genome of a new Firmicutes species belonging to the dominant human colonic microbiota ('Ruminococcus bicirculans') reveals two chromosomes and a selective capacity to utilize plant glucans.</title>
        <authorList>
            <consortium name="NISC Comparative Sequencing Program"/>
            <person name="Wegmann U."/>
            <person name="Louis P."/>
            <person name="Goesmann A."/>
            <person name="Henrissat B."/>
            <person name="Duncan S.H."/>
            <person name="Flint H.J."/>
        </authorList>
    </citation>
    <scope>NUCLEOTIDE SEQUENCE</scope>
    <source>
        <strain evidence="2">CGMCC 1.11013</strain>
    </source>
</reference>
<dbReference type="OrthoDB" id="9035305at2"/>
<sequence length="79" mass="8515">MLRWLIAILTLANLVMFALVHGTFGPLPAAGAREPQHLMQQVRPETLTMRPLHPEEAADQPQVGGPAPSAKVQTAPLSQ</sequence>